<dbReference type="InterPro" id="IPR046347">
    <property type="entry name" value="bZIP_sf"/>
</dbReference>
<keyword evidence="1" id="KW-0175">Coiled coil</keyword>
<evidence type="ECO:0000313" key="4">
    <source>
        <dbReference type="EMBL" id="KAL1516158.1"/>
    </source>
</evidence>
<feature type="region of interest" description="Disordered" evidence="2">
    <location>
        <begin position="147"/>
        <end position="167"/>
    </location>
</feature>
<dbReference type="Pfam" id="PF00170">
    <property type="entry name" value="bZIP_1"/>
    <property type="match status" value="1"/>
</dbReference>
<gene>
    <name evidence="4" type="ORF">ABEB36_000077</name>
</gene>
<evidence type="ECO:0000259" key="3">
    <source>
        <dbReference type="Pfam" id="PF00170"/>
    </source>
</evidence>
<protein>
    <recommendedName>
        <fullName evidence="3">BZIP domain-containing protein</fullName>
    </recommendedName>
</protein>
<sequence length="258" mass="29202">MVSNRLRYVSESTSDDETGDVDYLPKYQQNKPTRKPTRTPKCFSKNALMARENRLKKKIYITSLESQVTSLKVENKKMSQTIDSQTNTINQLKREVRYLKSIIANSDGIGKLLKAINSSTGMHVTTSLNRTGKQNNMKMEKSEALTKETSFNSNFNGSRHPWEDTDVSQPYINIPTPESTHSYYESAEIQELNDESLLLNLDIIPYELDNELLEMIDEKALESPIIPAVNDIESQSTNKQEDNDSGGLCLHVSGNKDT</sequence>
<comment type="caution">
    <text evidence="4">The sequence shown here is derived from an EMBL/GenBank/DDBJ whole genome shotgun (WGS) entry which is preliminary data.</text>
</comment>
<dbReference type="EMBL" id="JBDJPC010000001">
    <property type="protein sequence ID" value="KAL1516158.1"/>
    <property type="molecule type" value="Genomic_DNA"/>
</dbReference>
<feature type="region of interest" description="Disordered" evidence="2">
    <location>
        <begin position="1"/>
        <end position="39"/>
    </location>
</feature>
<dbReference type="SUPFAM" id="SSF57959">
    <property type="entry name" value="Leucine zipper domain"/>
    <property type="match status" value="1"/>
</dbReference>
<dbReference type="Gene3D" id="1.20.5.170">
    <property type="match status" value="1"/>
</dbReference>
<proteinExistence type="predicted"/>
<dbReference type="GO" id="GO:0005634">
    <property type="term" value="C:nucleus"/>
    <property type="evidence" value="ECO:0007669"/>
    <property type="project" value="UniProtKB-ARBA"/>
</dbReference>
<dbReference type="AlphaFoldDB" id="A0ABD1FC14"/>
<organism evidence="4 5">
    <name type="scientific">Hypothenemus hampei</name>
    <name type="common">Coffee berry borer</name>
    <dbReference type="NCBI Taxonomy" id="57062"/>
    <lineage>
        <taxon>Eukaryota</taxon>
        <taxon>Metazoa</taxon>
        <taxon>Ecdysozoa</taxon>
        <taxon>Arthropoda</taxon>
        <taxon>Hexapoda</taxon>
        <taxon>Insecta</taxon>
        <taxon>Pterygota</taxon>
        <taxon>Neoptera</taxon>
        <taxon>Endopterygota</taxon>
        <taxon>Coleoptera</taxon>
        <taxon>Polyphaga</taxon>
        <taxon>Cucujiformia</taxon>
        <taxon>Curculionidae</taxon>
        <taxon>Scolytinae</taxon>
        <taxon>Hypothenemus</taxon>
    </lineage>
</organism>
<feature type="domain" description="BZIP" evidence="3">
    <location>
        <begin position="44"/>
        <end position="96"/>
    </location>
</feature>
<dbReference type="Proteomes" id="UP001566132">
    <property type="component" value="Unassembled WGS sequence"/>
</dbReference>
<accession>A0ABD1FC14</accession>
<dbReference type="FunFam" id="1.20.5.170:FF:000125">
    <property type="entry name" value="LAS1-like, ribosome biogenesis factor"/>
    <property type="match status" value="1"/>
</dbReference>
<feature type="coiled-coil region" evidence="1">
    <location>
        <begin position="61"/>
        <end position="95"/>
    </location>
</feature>
<dbReference type="InterPro" id="IPR004827">
    <property type="entry name" value="bZIP"/>
</dbReference>
<name>A0ABD1FC14_HYPHA</name>
<keyword evidence="5" id="KW-1185">Reference proteome</keyword>
<evidence type="ECO:0000256" key="2">
    <source>
        <dbReference type="SAM" id="MobiDB-lite"/>
    </source>
</evidence>
<reference evidence="4 5" key="1">
    <citation type="submission" date="2024-05" db="EMBL/GenBank/DDBJ databases">
        <title>Genetic variation in Jamaican populations of the coffee berry borer (Hypothenemus hampei).</title>
        <authorList>
            <person name="Errbii M."/>
            <person name="Myrie A."/>
        </authorList>
    </citation>
    <scope>NUCLEOTIDE SEQUENCE [LARGE SCALE GENOMIC DNA]</scope>
    <source>
        <strain evidence="4">JA-Hopewell-2020-01-JO</strain>
        <tissue evidence="4">Whole body</tissue>
    </source>
</reference>
<feature type="compositionally biased region" description="Polar residues" evidence="2">
    <location>
        <begin position="147"/>
        <end position="157"/>
    </location>
</feature>
<evidence type="ECO:0000256" key="1">
    <source>
        <dbReference type="SAM" id="Coils"/>
    </source>
</evidence>
<feature type="region of interest" description="Disordered" evidence="2">
    <location>
        <begin position="233"/>
        <end position="258"/>
    </location>
</feature>
<evidence type="ECO:0000313" key="5">
    <source>
        <dbReference type="Proteomes" id="UP001566132"/>
    </source>
</evidence>